<accession>A0ACC2END0</accession>
<evidence type="ECO:0000313" key="1">
    <source>
        <dbReference type="EMBL" id="KAJ7567968.1"/>
    </source>
</evidence>
<evidence type="ECO:0000313" key="2">
    <source>
        <dbReference type="Proteomes" id="UP001162992"/>
    </source>
</evidence>
<sequence length="626" mass="67889">MEGLASSPRNLQSSSALVTHALSLNLNANSTLVAQGQKNPAPAAAYDCFGSCSTSSPVLDCLPLCSQQAFLRKLASALNRNHRKVKMQDKHRLQRGSWKRNRCQNIQSKLKVTNSTATSAIMVGSKVPVTEAAVVQASRAFLPADKSAWKEESIERSNQQNLVRGNDLFHEWGKQGVNVGMQLAFEMDQSNGAGIQTPPLSSTCQTHVSVVERSRNVSLLQQKWFQASLNKTWTEAQPPVVTSTGDGALAVQNVVYPMNVGNKGTDEMSLSSVCTYDKERGRIFGIASSSLRSKPRFVGSFTSGRDAHNFNLYGNREADSMPLSKRIEILPTECGGFVFPQTTVSLNSQAIVVCENSNVPADSVASKVGACNHSCGHPSDIASDYVASASGVDICDSGSSTSGGKVFNPLLMEPSIQENSNTDCAVSLKVETTEYSINVDEKKPLVSNKDSDEVQQLTLLDILANAAIGACAEDLPGSQKLQGINTTSKRHAKRKFCHVEDKAAERLPVPKGFFLHGHLEYSKKHATRHTMSILKRFQSINPQNPCADAEAIGGTWAPLQGKYDFGREQIYSIDEVGSTLHQASQLAESGFANRSNLRRTAGLPMRLNDSVVELQSKRQSRAKLRS</sequence>
<gene>
    <name evidence="1" type="ORF">O6H91_01G014000</name>
</gene>
<keyword evidence="2" id="KW-1185">Reference proteome</keyword>
<proteinExistence type="predicted"/>
<reference evidence="2" key="1">
    <citation type="journal article" date="2024" name="Proc. Natl. Acad. Sci. U.S.A.">
        <title>Extraordinary preservation of gene collinearity over three hundred million years revealed in homosporous lycophytes.</title>
        <authorList>
            <person name="Li C."/>
            <person name="Wickell D."/>
            <person name="Kuo L.Y."/>
            <person name="Chen X."/>
            <person name="Nie B."/>
            <person name="Liao X."/>
            <person name="Peng D."/>
            <person name="Ji J."/>
            <person name="Jenkins J."/>
            <person name="Williams M."/>
            <person name="Shu S."/>
            <person name="Plott C."/>
            <person name="Barry K."/>
            <person name="Rajasekar S."/>
            <person name="Grimwood J."/>
            <person name="Han X."/>
            <person name="Sun S."/>
            <person name="Hou Z."/>
            <person name="He W."/>
            <person name="Dai G."/>
            <person name="Sun C."/>
            <person name="Schmutz J."/>
            <person name="Leebens-Mack J.H."/>
            <person name="Li F.W."/>
            <person name="Wang L."/>
        </authorList>
    </citation>
    <scope>NUCLEOTIDE SEQUENCE [LARGE SCALE GENOMIC DNA]</scope>
    <source>
        <strain evidence="2">cv. PW_Plant_1</strain>
    </source>
</reference>
<dbReference type="Proteomes" id="UP001162992">
    <property type="component" value="Chromosome 1"/>
</dbReference>
<comment type="caution">
    <text evidence="1">The sequence shown here is derived from an EMBL/GenBank/DDBJ whole genome shotgun (WGS) entry which is preliminary data.</text>
</comment>
<protein>
    <submittedName>
        <fullName evidence="1">Uncharacterized protein</fullName>
    </submittedName>
</protein>
<name>A0ACC2END0_DIPCM</name>
<organism evidence="1 2">
    <name type="scientific">Diphasiastrum complanatum</name>
    <name type="common">Issler's clubmoss</name>
    <name type="synonym">Lycopodium complanatum</name>
    <dbReference type="NCBI Taxonomy" id="34168"/>
    <lineage>
        <taxon>Eukaryota</taxon>
        <taxon>Viridiplantae</taxon>
        <taxon>Streptophyta</taxon>
        <taxon>Embryophyta</taxon>
        <taxon>Tracheophyta</taxon>
        <taxon>Lycopodiopsida</taxon>
        <taxon>Lycopodiales</taxon>
        <taxon>Lycopodiaceae</taxon>
        <taxon>Lycopodioideae</taxon>
        <taxon>Diphasiastrum</taxon>
    </lineage>
</organism>
<dbReference type="EMBL" id="CM055092">
    <property type="protein sequence ID" value="KAJ7567968.1"/>
    <property type="molecule type" value="Genomic_DNA"/>
</dbReference>